<organism evidence="1 2">
    <name type="scientific">Pleurodeles waltl</name>
    <name type="common">Iberian ribbed newt</name>
    <dbReference type="NCBI Taxonomy" id="8319"/>
    <lineage>
        <taxon>Eukaryota</taxon>
        <taxon>Metazoa</taxon>
        <taxon>Chordata</taxon>
        <taxon>Craniata</taxon>
        <taxon>Vertebrata</taxon>
        <taxon>Euteleostomi</taxon>
        <taxon>Amphibia</taxon>
        <taxon>Batrachia</taxon>
        <taxon>Caudata</taxon>
        <taxon>Salamandroidea</taxon>
        <taxon>Salamandridae</taxon>
        <taxon>Pleurodelinae</taxon>
        <taxon>Pleurodeles</taxon>
    </lineage>
</organism>
<dbReference type="PANTHER" id="PTHR12451:SF0">
    <property type="entry name" value="ZINC FINGER PROTEIN CASTOR HOMOLOG 1"/>
    <property type="match status" value="1"/>
</dbReference>
<dbReference type="EMBL" id="JANPWB010000010">
    <property type="protein sequence ID" value="KAJ1139739.1"/>
    <property type="molecule type" value="Genomic_DNA"/>
</dbReference>
<dbReference type="GO" id="GO:0045944">
    <property type="term" value="P:positive regulation of transcription by RNA polymerase II"/>
    <property type="evidence" value="ECO:0007669"/>
    <property type="project" value="TreeGrafter"/>
</dbReference>
<proteinExistence type="predicted"/>
<dbReference type="Proteomes" id="UP001066276">
    <property type="component" value="Chromosome 6"/>
</dbReference>
<evidence type="ECO:0000313" key="1">
    <source>
        <dbReference type="EMBL" id="KAJ1139739.1"/>
    </source>
</evidence>
<keyword evidence="2" id="KW-1185">Reference proteome</keyword>
<gene>
    <name evidence="1" type="ORF">NDU88_006106</name>
</gene>
<comment type="caution">
    <text evidence="1">The sequence shown here is derived from an EMBL/GenBank/DDBJ whole genome shotgun (WGS) entry which is preliminary data.</text>
</comment>
<dbReference type="GO" id="GO:0005634">
    <property type="term" value="C:nucleus"/>
    <property type="evidence" value="ECO:0007669"/>
    <property type="project" value="TreeGrafter"/>
</dbReference>
<sequence length="458" mass="50523">MALRDTLKKELERMLNVSIIEQGETSECVTPREEKHRALSVTSTMSAKRKSGLKVNAICAKLRHQVDSDRDNEVMENAEHEVPDPSEKQKFLSRAPSKIMNISQRREDKKWRREAIEKWVNGECVDEPVGGEKAEVCEIPTEDVYIVKPEDCSDNEDNGGKSAAPLKSQASELLVKLASKAATAKDQSLGEAVTKQSSALASDITACGYSGPTMPDFLSIFGNSNRGVKDTSRKISFDSLFIPTSECGMSSFRRDDTVSKRVRISKYEKTIQKLKAGEPLGWLPQEAKSEEMEFKGDPDKNCGNDFNSRNWMLGMDSKATILPLPSRSSSRVQGVVSRGSKYDILIQNLKTGEALCPQNTNAYKKPSKYDLDNIKYLHLFKSGEDLQEISGGSPFKTGNVIQNSKCDTSDIKQTNRDKAAGTDPSLSPVTLISTPCNLVVTAGQTVQIPVSDFKEPSH</sequence>
<name>A0AAV7QH47_PLEWA</name>
<dbReference type="AlphaFoldDB" id="A0AAV7QH47"/>
<dbReference type="PANTHER" id="PTHR12451">
    <property type="entry name" value="TRANSCRIPTION FACTOR CASTOR PROTEIN MING -RELATED"/>
    <property type="match status" value="1"/>
</dbReference>
<protein>
    <submittedName>
        <fullName evidence="1">Uncharacterized protein</fullName>
    </submittedName>
</protein>
<accession>A0AAV7QH47</accession>
<dbReference type="InterPro" id="IPR040373">
    <property type="entry name" value="CASZ1"/>
</dbReference>
<dbReference type="GO" id="GO:0045664">
    <property type="term" value="P:regulation of neuron differentiation"/>
    <property type="evidence" value="ECO:0007669"/>
    <property type="project" value="TreeGrafter"/>
</dbReference>
<dbReference type="GO" id="GO:0000977">
    <property type="term" value="F:RNA polymerase II transcription regulatory region sequence-specific DNA binding"/>
    <property type="evidence" value="ECO:0007669"/>
    <property type="project" value="TreeGrafter"/>
</dbReference>
<dbReference type="GO" id="GO:0000981">
    <property type="term" value="F:DNA-binding transcription factor activity, RNA polymerase II-specific"/>
    <property type="evidence" value="ECO:0007669"/>
    <property type="project" value="TreeGrafter"/>
</dbReference>
<evidence type="ECO:0000313" key="2">
    <source>
        <dbReference type="Proteomes" id="UP001066276"/>
    </source>
</evidence>
<reference evidence="1" key="1">
    <citation type="journal article" date="2022" name="bioRxiv">
        <title>Sequencing and chromosome-scale assembly of the giantPleurodeles waltlgenome.</title>
        <authorList>
            <person name="Brown T."/>
            <person name="Elewa A."/>
            <person name="Iarovenko S."/>
            <person name="Subramanian E."/>
            <person name="Araus A.J."/>
            <person name="Petzold A."/>
            <person name="Susuki M."/>
            <person name="Suzuki K.-i.T."/>
            <person name="Hayashi T."/>
            <person name="Toyoda A."/>
            <person name="Oliveira C."/>
            <person name="Osipova E."/>
            <person name="Leigh N.D."/>
            <person name="Simon A."/>
            <person name="Yun M.H."/>
        </authorList>
    </citation>
    <scope>NUCLEOTIDE SEQUENCE</scope>
    <source>
        <strain evidence="1">20211129_DDA</strain>
        <tissue evidence="1">Liver</tissue>
    </source>
</reference>